<dbReference type="GO" id="GO:0016705">
    <property type="term" value="F:oxidoreductase activity, acting on paired donors, with incorporation or reduction of molecular oxygen"/>
    <property type="evidence" value="ECO:0007669"/>
    <property type="project" value="InterPro"/>
</dbReference>
<evidence type="ECO:0000313" key="2">
    <source>
        <dbReference type="Proteomes" id="UP000664167"/>
    </source>
</evidence>
<accession>A0A939JFE3</accession>
<keyword evidence="2" id="KW-1185">Reference proteome</keyword>
<dbReference type="GO" id="GO:0020037">
    <property type="term" value="F:heme binding"/>
    <property type="evidence" value="ECO:0007669"/>
    <property type="project" value="InterPro"/>
</dbReference>
<name>A0A939JFE3_9ACTN</name>
<organism evidence="1 2">
    <name type="scientific">Streptomyces beijiangensis</name>
    <dbReference type="NCBI Taxonomy" id="163361"/>
    <lineage>
        <taxon>Bacteria</taxon>
        <taxon>Bacillati</taxon>
        <taxon>Actinomycetota</taxon>
        <taxon>Actinomycetes</taxon>
        <taxon>Kitasatosporales</taxon>
        <taxon>Streptomycetaceae</taxon>
        <taxon>Streptomyces</taxon>
    </lineage>
</organism>
<sequence>MNTSDTTTAPRRPARAWPLENALVSAALAAQRVSWIDAPARAIGLKPLTRQHLTRQVLAQLRRTSSGRPTRLRTAFGTFLMPLNADDATSLIGRADEAGARGDVTTLTAEGRRLRLTPHAALPVPLGTLRTQVRAAAEEEAAAIYAMRRRDGSLGRADWCTLTARLARRIVLGDGAADDSLVSAILEATAQAEDSTEYDARTAALRRRLAPYVHAEAPGGLVTSDLADDARDAVVEHALETVSRALTDTAPQALALVTVQPLMPATDRTERAVSEALRRYPPLAATVHTVCAPFVWHSLAVEAGTEILCATAWLRDLDEEQGRSGGDPSASLCAAPAPCSAAGLAVLAATELVRALTRIAEPVVLAPHLTLDALPADLPAASLRLAMEDTDHAPRDAAEPVIDGYVPPIVGQSPAHYAALAAADARSLEEHARKLVACARQSGWNHDAFGERCRMTLLAHAERCARAAGDARRAAEWLAN</sequence>
<dbReference type="GO" id="GO:0005506">
    <property type="term" value="F:iron ion binding"/>
    <property type="evidence" value="ECO:0007669"/>
    <property type="project" value="InterPro"/>
</dbReference>
<dbReference type="InterPro" id="IPR036396">
    <property type="entry name" value="Cyt_P450_sf"/>
</dbReference>
<dbReference type="EMBL" id="JAFLRJ010000007">
    <property type="protein sequence ID" value="MBO0510422.1"/>
    <property type="molecule type" value="Genomic_DNA"/>
</dbReference>
<dbReference type="GO" id="GO:0004497">
    <property type="term" value="F:monooxygenase activity"/>
    <property type="evidence" value="ECO:0007669"/>
    <property type="project" value="InterPro"/>
</dbReference>
<gene>
    <name evidence="1" type="ORF">J0695_01140</name>
</gene>
<dbReference type="RefSeq" id="WP_206959207.1">
    <property type="nucleotide sequence ID" value="NZ_BAAAJJ010000008.1"/>
</dbReference>
<protein>
    <submittedName>
        <fullName evidence="1">Uncharacterized protein</fullName>
    </submittedName>
</protein>
<dbReference type="SUPFAM" id="SSF48264">
    <property type="entry name" value="Cytochrome P450"/>
    <property type="match status" value="1"/>
</dbReference>
<evidence type="ECO:0000313" key="1">
    <source>
        <dbReference type="EMBL" id="MBO0510422.1"/>
    </source>
</evidence>
<proteinExistence type="predicted"/>
<comment type="caution">
    <text evidence="1">The sequence shown here is derived from an EMBL/GenBank/DDBJ whole genome shotgun (WGS) entry which is preliminary data.</text>
</comment>
<dbReference type="AlphaFoldDB" id="A0A939JFE3"/>
<dbReference type="Proteomes" id="UP000664167">
    <property type="component" value="Unassembled WGS sequence"/>
</dbReference>
<reference evidence="1" key="1">
    <citation type="submission" date="2021-03" db="EMBL/GenBank/DDBJ databases">
        <title>Streptomyces poriferae sp. nov., a novel marine sponge-derived Actinobacteria species with anti-MRSA activity.</title>
        <authorList>
            <person name="Sandoval-Powers M."/>
            <person name="Kralova S."/>
            <person name="Nguyen G.-S."/>
            <person name="Fawwal D."/>
            <person name="Degnes K."/>
            <person name="Klinkenberg G."/>
            <person name="Sletta H."/>
            <person name="Wentzel A."/>
            <person name="Liles M.R."/>
        </authorList>
    </citation>
    <scope>NUCLEOTIDE SEQUENCE</scope>
    <source>
        <strain evidence="1">DSM 41794</strain>
    </source>
</reference>